<dbReference type="Pfam" id="PF06432">
    <property type="entry name" value="GPI2"/>
    <property type="match status" value="1"/>
</dbReference>
<evidence type="ECO:0000256" key="5">
    <source>
        <dbReference type="ARBA" id="ARBA00022692"/>
    </source>
</evidence>
<gene>
    <name evidence="10" type="ORF">QBZ16_003004</name>
</gene>
<keyword evidence="9" id="KW-0732">Signal</keyword>
<feature type="transmembrane region" description="Helical" evidence="8">
    <location>
        <begin position="55"/>
        <end position="74"/>
    </location>
</feature>
<dbReference type="InterPro" id="IPR009450">
    <property type="entry name" value="Plno_GlcNAc_GPI2"/>
</dbReference>
<name>A0AAD9IJ85_PROWI</name>
<accession>A0AAD9IJ85</accession>
<organism evidence="10 11">
    <name type="scientific">Prototheca wickerhamii</name>
    <dbReference type="NCBI Taxonomy" id="3111"/>
    <lineage>
        <taxon>Eukaryota</taxon>
        <taxon>Viridiplantae</taxon>
        <taxon>Chlorophyta</taxon>
        <taxon>core chlorophytes</taxon>
        <taxon>Trebouxiophyceae</taxon>
        <taxon>Chlorellales</taxon>
        <taxon>Chlorellaceae</taxon>
        <taxon>Prototheca</taxon>
    </lineage>
</organism>
<dbReference type="Proteomes" id="UP001255856">
    <property type="component" value="Unassembled WGS sequence"/>
</dbReference>
<feature type="transmembrane region" description="Helical" evidence="8">
    <location>
        <begin position="132"/>
        <end position="150"/>
    </location>
</feature>
<sequence length="174" mass="18152">MLQLSLATVLLSPLFATLTLSISSDTVLACALGLSVTHMYLADYHPRRPVVGPAASVRGSLALAAALGAAILVASRLPSVLAQLLSLLAFVLWPYGCQQIRLAGPRADLALTLLMALGAGAELGAVSAMLAALYAATLVFLGLLCPLWLVRAHKFKAKINGPWDEAVPRLGERG</sequence>
<protein>
    <submittedName>
        <fullName evidence="10">Uncharacterized protein</fullName>
    </submittedName>
</protein>
<evidence type="ECO:0000256" key="8">
    <source>
        <dbReference type="SAM" id="Phobius"/>
    </source>
</evidence>
<evidence type="ECO:0000256" key="3">
    <source>
        <dbReference type="ARBA" id="ARBA00008321"/>
    </source>
</evidence>
<evidence type="ECO:0000256" key="6">
    <source>
        <dbReference type="ARBA" id="ARBA00022989"/>
    </source>
</evidence>
<dbReference type="EMBL" id="JASFZW010000003">
    <property type="protein sequence ID" value="KAK2079313.1"/>
    <property type="molecule type" value="Genomic_DNA"/>
</dbReference>
<dbReference type="PANTHER" id="PTHR12982:SF0">
    <property type="entry name" value="PHOSPHATIDYLINOSITOL N-ACETYLGLUCOSAMINYLTRANSFERASE SUBUNIT C"/>
    <property type="match status" value="1"/>
</dbReference>
<keyword evidence="4" id="KW-0337">GPI-anchor biosynthesis</keyword>
<keyword evidence="7 8" id="KW-0472">Membrane</keyword>
<feature type="chain" id="PRO_5042064384" evidence="9">
    <location>
        <begin position="22"/>
        <end position="174"/>
    </location>
</feature>
<comment type="similarity">
    <text evidence="3">Belongs to the PIGC family.</text>
</comment>
<evidence type="ECO:0000313" key="10">
    <source>
        <dbReference type="EMBL" id="KAK2079313.1"/>
    </source>
</evidence>
<keyword evidence="5 8" id="KW-0812">Transmembrane</keyword>
<feature type="transmembrane region" description="Helical" evidence="8">
    <location>
        <begin position="109"/>
        <end position="126"/>
    </location>
</feature>
<feature type="transmembrane region" description="Helical" evidence="8">
    <location>
        <begin position="26"/>
        <end position="43"/>
    </location>
</feature>
<reference evidence="10" key="1">
    <citation type="submission" date="2021-01" db="EMBL/GenBank/DDBJ databases">
        <authorList>
            <person name="Eckstrom K.M.E."/>
        </authorList>
    </citation>
    <scope>NUCLEOTIDE SEQUENCE</scope>
    <source>
        <strain evidence="10">UVCC 0001</strain>
    </source>
</reference>
<proteinExistence type="inferred from homology"/>
<dbReference type="AlphaFoldDB" id="A0AAD9IJ85"/>
<evidence type="ECO:0000313" key="11">
    <source>
        <dbReference type="Proteomes" id="UP001255856"/>
    </source>
</evidence>
<evidence type="ECO:0000256" key="2">
    <source>
        <dbReference type="ARBA" id="ARBA00004687"/>
    </source>
</evidence>
<comment type="caution">
    <text evidence="10">The sequence shown here is derived from an EMBL/GenBank/DDBJ whole genome shotgun (WGS) entry which is preliminary data.</text>
</comment>
<feature type="signal peptide" evidence="9">
    <location>
        <begin position="1"/>
        <end position="21"/>
    </location>
</feature>
<evidence type="ECO:0000256" key="4">
    <source>
        <dbReference type="ARBA" id="ARBA00022502"/>
    </source>
</evidence>
<evidence type="ECO:0000256" key="7">
    <source>
        <dbReference type="ARBA" id="ARBA00023136"/>
    </source>
</evidence>
<dbReference type="PANTHER" id="PTHR12982">
    <property type="entry name" value="PHOSPHATIDYLINOSITOL GLYCAN, CLASS C"/>
    <property type="match status" value="1"/>
</dbReference>
<evidence type="ECO:0000256" key="1">
    <source>
        <dbReference type="ARBA" id="ARBA00004141"/>
    </source>
</evidence>
<feature type="transmembrane region" description="Helical" evidence="8">
    <location>
        <begin position="80"/>
        <end position="97"/>
    </location>
</feature>
<evidence type="ECO:0000256" key="9">
    <source>
        <dbReference type="SAM" id="SignalP"/>
    </source>
</evidence>
<dbReference type="GO" id="GO:0000506">
    <property type="term" value="C:glycosylphosphatidylinositol-N-acetylglucosaminyltransferase (GPI-GnT) complex"/>
    <property type="evidence" value="ECO:0007669"/>
    <property type="project" value="TreeGrafter"/>
</dbReference>
<comment type="pathway">
    <text evidence="2">Glycolipid biosynthesis; glycosylphosphatidylinositol-anchor biosynthesis.</text>
</comment>
<keyword evidence="11" id="KW-1185">Reference proteome</keyword>
<dbReference type="GO" id="GO:0006506">
    <property type="term" value="P:GPI anchor biosynthetic process"/>
    <property type="evidence" value="ECO:0007669"/>
    <property type="project" value="UniProtKB-KW"/>
</dbReference>
<keyword evidence="6 8" id="KW-1133">Transmembrane helix</keyword>
<comment type="subcellular location">
    <subcellularLocation>
        <location evidence="1">Membrane</location>
        <topology evidence="1">Multi-pass membrane protein</topology>
    </subcellularLocation>
</comment>